<comment type="caution">
    <text evidence="2">The sequence shown here is derived from an EMBL/GenBank/DDBJ whole genome shotgun (WGS) entry which is preliminary data.</text>
</comment>
<reference evidence="2 3" key="1">
    <citation type="submission" date="2018-10" db="EMBL/GenBank/DDBJ databases">
        <title>A high-quality apple genome assembly.</title>
        <authorList>
            <person name="Hu J."/>
        </authorList>
    </citation>
    <scope>NUCLEOTIDE SEQUENCE [LARGE SCALE GENOMIC DNA]</scope>
    <source>
        <strain evidence="3">cv. HFTH1</strain>
        <tissue evidence="2">Young leaf</tissue>
    </source>
</reference>
<accession>A0A498HS80</accession>
<evidence type="ECO:0000313" key="2">
    <source>
        <dbReference type="EMBL" id="RXH73134.1"/>
    </source>
</evidence>
<protein>
    <submittedName>
        <fullName evidence="2">Uncharacterized protein</fullName>
    </submittedName>
</protein>
<dbReference type="Proteomes" id="UP000290289">
    <property type="component" value="Chromosome 15"/>
</dbReference>
<feature type="region of interest" description="Disordered" evidence="1">
    <location>
        <begin position="18"/>
        <end position="68"/>
    </location>
</feature>
<feature type="compositionally biased region" description="Basic and acidic residues" evidence="1">
    <location>
        <begin position="36"/>
        <end position="68"/>
    </location>
</feature>
<dbReference type="AlphaFoldDB" id="A0A498HS80"/>
<gene>
    <name evidence="2" type="ORF">DVH24_012818</name>
</gene>
<keyword evidence="3" id="KW-1185">Reference proteome</keyword>
<name>A0A498HS80_MALDO</name>
<evidence type="ECO:0000256" key="1">
    <source>
        <dbReference type="SAM" id="MobiDB-lite"/>
    </source>
</evidence>
<sequence>MPKHNFLLMIDAWARRANPEDGEDKCVASEAGCASGERREGDRATTEEGDTELDRLERDGSYEFGRRKNDGKAGPFHFLLKPSLPLPSRRPCENDGLSSILSSSRRRLPSLALSFFLPKECSIDFSSSNQGLVSGLRGGSKMGMVLRERGMAETEVMELGVGIPKIKGCCQWVLISAMSMIGIHVAAEIQSCFAFFLKCFIKEEDGQLQENTVYNLGSAFDSTLISNMNIGYNPALCNPEAKITLSQSELHRYYHFSADFDSTLQKGTGTLFGTELEVTMWWKIWVHNYKERKRGWVQSFSLSISFLSQFASLVVGVRLPPQGLIILGLNSKVRVWGNKGAGCARRVQDVRVGCRGFRGGRGWGAPVNCGAAQLFLYKMSFIPALIHLNPTAATTTLSKSDGSGCSICVNLPVQLDSAMFSK</sequence>
<dbReference type="EMBL" id="RDQH01000341">
    <property type="protein sequence ID" value="RXH73134.1"/>
    <property type="molecule type" value="Genomic_DNA"/>
</dbReference>
<feature type="compositionally biased region" description="Basic and acidic residues" evidence="1">
    <location>
        <begin position="18"/>
        <end position="27"/>
    </location>
</feature>
<evidence type="ECO:0000313" key="3">
    <source>
        <dbReference type="Proteomes" id="UP000290289"/>
    </source>
</evidence>
<organism evidence="2 3">
    <name type="scientific">Malus domestica</name>
    <name type="common">Apple</name>
    <name type="synonym">Pyrus malus</name>
    <dbReference type="NCBI Taxonomy" id="3750"/>
    <lineage>
        <taxon>Eukaryota</taxon>
        <taxon>Viridiplantae</taxon>
        <taxon>Streptophyta</taxon>
        <taxon>Embryophyta</taxon>
        <taxon>Tracheophyta</taxon>
        <taxon>Spermatophyta</taxon>
        <taxon>Magnoliopsida</taxon>
        <taxon>eudicotyledons</taxon>
        <taxon>Gunneridae</taxon>
        <taxon>Pentapetalae</taxon>
        <taxon>rosids</taxon>
        <taxon>fabids</taxon>
        <taxon>Rosales</taxon>
        <taxon>Rosaceae</taxon>
        <taxon>Amygdaloideae</taxon>
        <taxon>Maleae</taxon>
        <taxon>Malus</taxon>
    </lineage>
</organism>
<proteinExistence type="predicted"/>